<evidence type="ECO:0000313" key="6">
    <source>
        <dbReference type="EMBL" id="SHH94190.1"/>
    </source>
</evidence>
<sequence>MITVDELKKIAALAKLSLDGEDVEALRRDIDNVLEFADTIAQAAVDLPEEAGGEASWRFREDVCRPSYPAEEILKNAGERQDGFFVARQRGGLI</sequence>
<dbReference type="STRING" id="1123282.SAMN02745823_01559"/>
<dbReference type="Gene3D" id="1.10.20.60">
    <property type="entry name" value="Glu-tRNAGln amidotransferase C subunit, N-terminal domain"/>
    <property type="match status" value="1"/>
</dbReference>
<dbReference type="EMBL" id="FQXV01000004">
    <property type="protein sequence ID" value="SHH94190.1"/>
    <property type="molecule type" value="Genomic_DNA"/>
</dbReference>
<keyword evidence="7" id="KW-1185">Reference proteome</keyword>
<dbReference type="RefSeq" id="WP_073077409.1">
    <property type="nucleotide sequence ID" value="NZ_FQXV01000004.1"/>
</dbReference>
<organism evidence="6 7">
    <name type="scientific">Sporobacter termitidis DSM 10068</name>
    <dbReference type="NCBI Taxonomy" id="1123282"/>
    <lineage>
        <taxon>Bacteria</taxon>
        <taxon>Bacillati</taxon>
        <taxon>Bacillota</taxon>
        <taxon>Clostridia</taxon>
        <taxon>Eubacteriales</taxon>
        <taxon>Oscillospiraceae</taxon>
        <taxon>Sporobacter</taxon>
    </lineage>
</organism>
<accession>A0A1M5X306</accession>
<protein>
    <submittedName>
        <fullName evidence="6">Aspartyl/glutamyl-tRNA(Asn/Gln) amidotransferase subunit C</fullName>
    </submittedName>
</protein>
<dbReference type="InterPro" id="IPR036113">
    <property type="entry name" value="Asp/Glu-ADT_sf_sub_c"/>
</dbReference>
<keyword evidence="6" id="KW-0808">Transferase</keyword>
<comment type="similarity">
    <text evidence="1">Belongs to the GatC family.</text>
</comment>
<evidence type="ECO:0000256" key="4">
    <source>
        <dbReference type="ARBA" id="ARBA00047380"/>
    </source>
</evidence>
<reference evidence="6 7" key="1">
    <citation type="submission" date="2016-11" db="EMBL/GenBank/DDBJ databases">
        <authorList>
            <person name="Jaros S."/>
            <person name="Januszkiewicz K."/>
            <person name="Wedrychowicz H."/>
        </authorList>
    </citation>
    <scope>NUCLEOTIDE SEQUENCE [LARGE SCALE GENOMIC DNA]</scope>
    <source>
        <strain evidence="6 7">DSM 10068</strain>
    </source>
</reference>
<evidence type="ECO:0000256" key="2">
    <source>
        <dbReference type="ARBA" id="ARBA00011123"/>
    </source>
</evidence>
<dbReference type="Pfam" id="PF02686">
    <property type="entry name" value="GatC"/>
    <property type="match status" value="1"/>
</dbReference>
<gene>
    <name evidence="6" type="ORF">SAMN02745823_01559</name>
</gene>
<dbReference type="OrthoDB" id="9813938at2"/>
<name>A0A1M5X306_9FIRM</name>
<comment type="catalytic activity">
    <reaction evidence="5">
        <text>L-glutamyl-tRNA(Gln) + L-glutamine + ATP + H2O = L-glutaminyl-tRNA(Gln) + L-glutamate + ADP + phosphate + H(+)</text>
        <dbReference type="Rhea" id="RHEA:17521"/>
        <dbReference type="Rhea" id="RHEA-COMP:9681"/>
        <dbReference type="Rhea" id="RHEA-COMP:9684"/>
        <dbReference type="ChEBI" id="CHEBI:15377"/>
        <dbReference type="ChEBI" id="CHEBI:15378"/>
        <dbReference type="ChEBI" id="CHEBI:29985"/>
        <dbReference type="ChEBI" id="CHEBI:30616"/>
        <dbReference type="ChEBI" id="CHEBI:43474"/>
        <dbReference type="ChEBI" id="CHEBI:58359"/>
        <dbReference type="ChEBI" id="CHEBI:78520"/>
        <dbReference type="ChEBI" id="CHEBI:78521"/>
        <dbReference type="ChEBI" id="CHEBI:456216"/>
    </reaction>
</comment>
<dbReference type="AlphaFoldDB" id="A0A1M5X306"/>
<proteinExistence type="inferred from homology"/>
<evidence type="ECO:0000256" key="5">
    <source>
        <dbReference type="ARBA" id="ARBA00047913"/>
    </source>
</evidence>
<evidence type="ECO:0000256" key="1">
    <source>
        <dbReference type="ARBA" id="ARBA00010757"/>
    </source>
</evidence>
<dbReference type="GO" id="GO:0006450">
    <property type="term" value="P:regulation of translational fidelity"/>
    <property type="evidence" value="ECO:0007669"/>
    <property type="project" value="InterPro"/>
</dbReference>
<dbReference type="Proteomes" id="UP000183995">
    <property type="component" value="Unassembled WGS sequence"/>
</dbReference>
<evidence type="ECO:0000256" key="3">
    <source>
        <dbReference type="ARBA" id="ARBA00024799"/>
    </source>
</evidence>
<comment type="catalytic activity">
    <reaction evidence="4">
        <text>L-aspartyl-tRNA(Asn) + L-glutamine + ATP + H2O = L-asparaginyl-tRNA(Asn) + L-glutamate + ADP + phosphate + 2 H(+)</text>
        <dbReference type="Rhea" id="RHEA:14513"/>
        <dbReference type="Rhea" id="RHEA-COMP:9674"/>
        <dbReference type="Rhea" id="RHEA-COMP:9677"/>
        <dbReference type="ChEBI" id="CHEBI:15377"/>
        <dbReference type="ChEBI" id="CHEBI:15378"/>
        <dbReference type="ChEBI" id="CHEBI:29985"/>
        <dbReference type="ChEBI" id="CHEBI:30616"/>
        <dbReference type="ChEBI" id="CHEBI:43474"/>
        <dbReference type="ChEBI" id="CHEBI:58359"/>
        <dbReference type="ChEBI" id="CHEBI:78515"/>
        <dbReference type="ChEBI" id="CHEBI:78516"/>
        <dbReference type="ChEBI" id="CHEBI:456216"/>
    </reaction>
</comment>
<dbReference type="SUPFAM" id="SSF141000">
    <property type="entry name" value="Glu-tRNAGln amidotransferase C subunit"/>
    <property type="match status" value="1"/>
</dbReference>
<comment type="function">
    <text evidence="3">Allows the formation of correctly charged Asn-tRNA(Asn) or Gln-tRNA(Gln) through the transamidation of misacylated Asp-tRNA(Asn) or Glu-tRNA(Gln) in organisms which lack either or both of asparaginyl-tRNA or glutaminyl-tRNA synthetases. The reaction takes place in the presence of glutamine and ATP through an activated phospho-Asp-tRNA(Asn) or phospho-Glu-tRNA(Gln).</text>
</comment>
<comment type="subunit">
    <text evidence="2">Heterotrimer of A, B and C subunits.</text>
</comment>
<dbReference type="InterPro" id="IPR003837">
    <property type="entry name" value="GatC"/>
</dbReference>
<dbReference type="GO" id="GO:0016740">
    <property type="term" value="F:transferase activity"/>
    <property type="evidence" value="ECO:0007669"/>
    <property type="project" value="UniProtKB-KW"/>
</dbReference>
<evidence type="ECO:0000313" key="7">
    <source>
        <dbReference type="Proteomes" id="UP000183995"/>
    </source>
</evidence>